<sequence>MAESDVTSWHYARMTAGDVEGTSANEVERWALRLRECAEAGVVLDLAKLDGAPDLPHPLVASPHLPDGWKLPIVSSYPAGARIPAESIRRVLLDPDLVVDPRGLRIHGAVIAGVLDLARVTIRFPLCITYSHFESPPTLEAMTLPHLSLTGGCVPRLRLDKVEVTRSDLGASHLSATGGVQALGMRVHGQLILQGAALGSGGEGYALALDGAQVAGGVFAPDLKATGEVRALGMRVGRQLNLEGAVLGNSAGGSALNLERAQVAGGVFAQGLKATGEVRALGMRVHGQLILQGAVLDNGGDGSALNLERAQVADGVFAPELKATGEVRGLGMRVEGQLNLQGAVLDNGGEGYALALDGGEVAGGVFAQGLKAVGGVRALEMRMGSQLHLQGAVLDNGGEGYALALDGGEVAGGVFAQGLKAVGGVRGLGMRVEGQLDLEEAALDNDGEGYALNLAGAQVSELFLSPAREAWGGLVNLTNADLRSLTVGYAEGMDHWPTLTAAGWTLGEVHGPLRNDPKAFVRWLSSSPEFSAQPWAEVAAFYDRAGQPGHARLVRVEMEKRATKRLKAPARWLRQVFYGGTVRYGYHPFWALAWLFGVGIAAYVVTLIAPDSAFILTVDPAAVAGATGPNPLVVALETMLPGAATATNNVWAPAAVWIQVVLTLLKTASWLLAVLFVAGITGLLRKRN</sequence>
<dbReference type="KEGG" id="orz:FNH13_17750"/>
<accession>A0A516GEI7</accession>
<keyword evidence="3" id="KW-1185">Reference proteome</keyword>
<dbReference type="EMBL" id="CP041616">
    <property type="protein sequence ID" value="QDO89944.1"/>
    <property type="molecule type" value="Genomic_DNA"/>
</dbReference>
<protein>
    <recommendedName>
        <fullName evidence="4">Oxidoreductase</fullName>
    </recommendedName>
</protein>
<gene>
    <name evidence="2" type="ORF">FNH13_17750</name>
</gene>
<organism evidence="2 3">
    <name type="scientific">Ornithinimicrobium ciconiae</name>
    <dbReference type="NCBI Taxonomy" id="2594265"/>
    <lineage>
        <taxon>Bacteria</taxon>
        <taxon>Bacillati</taxon>
        <taxon>Actinomycetota</taxon>
        <taxon>Actinomycetes</taxon>
        <taxon>Micrococcales</taxon>
        <taxon>Ornithinimicrobiaceae</taxon>
        <taxon>Ornithinimicrobium</taxon>
    </lineage>
</organism>
<keyword evidence="1" id="KW-0812">Transmembrane</keyword>
<dbReference type="RefSeq" id="WP_143784664.1">
    <property type="nucleotide sequence ID" value="NZ_CP041616.1"/>
</dbReference>
<keyword evidence="1" id="KW-1133">Transmembrane helix</keyword>
<feature type="transmembrane region" description="Helical" evidence="1">
    <location>
        <begin position="589"/>
        <end position="609"/>
    </location>
</feature>
<evidence type="ECO:0008006" key="4">
    <source>
        <dbReference type="Google" id="ProtNLM"/>
    </source>
</evidence>
<evidence type="ECO:0000256" key="1">
    <source>
        <dbReference type="SAM" id="Phobius"/>
    </source>
</evidence>
<evidence type="ECO:0000313" key="3">
    <source>
        <dbReference type="Proteomes" id="UP000315395"/>
    </source>
</evidence>
<evidence type="ECO:0000313" key="2">
    <source>
        <dbReference type="EMBL" id="QDO89944.1"/>
    </source>
</evidence>
<dbReference type="Proteomes" id="UP000315395">
    <property type="component" value="Chromosome"/>
</dbReference>
<dbReference type="OrthoDB" id="4963680at2"/>
<feature type="transmembrane region" description="Helical" evidence="1">
    <location>
        <begin position="656"/>
        <end position="684"/>
    </location>
</feature>
<dbReference type="AlphaFoldDB" id="A0A516GEI7"/>
<proteinExistence type="predicted"/>
<reference evidence="2 3" key="1">
    <citation type="submission" date="2019-07" db="EMBL/GenBank/DDBJ databases">
        <title>complete genome sequencing of Ornithinimicrobium sp. H23M54.</title>
        <authorList>
            <person name="Bae J.-W."/>
            <person name="Lee S.-Y."/>
        </authorList>
    </citation>
    <scope>NUCLEOTIDE SEQUENCE [LARGE SCALE GENOMIC DNA]</scope>
    <source>
        <strain evidence="2 3">H23M54</strain>
    </source>
</reference>
<name>A0A516GEI7_9MICO</name>
<keyword evidence="1" id="KW-0472">Membrane</keyword>